<dbReference type="AlphaFoldDB" id="A0AAD7HAR6"/>
<evidence type="ECO:0000313" key="3">
    <source>
        <dbReference type="Proteomes" id="UP001215280"/>
    </source>
</evidence>
<keyword evidence="3" id="KW-1185">Reference proteome</keyword>
<accession>A0AAD7HAR6</accession>
<reference evidence="2" key="1">
    <citation type="submission" date="2023-03" db="EMBL/GenBank/DDBJ databases">
        <title>Massive genome expansion in bonnet fungi (Mycena s.s.) driven by repeated elements and novel gene families across ecological guilds.</title>
        <authorList>
            <consortium name="Lawrence Berkeley National Laboratory"/>
            <person name="Harder C.B."/>
            <person name="Miyauchi S."/>
            <person name="Viragh M."/>
            <person name="Kuo A."/>
            <person name="Thoen E."/>
            <person name="Andreopoulos B."/>
            <person name="Lu D."/>
            <person name="Skrede I."/>
            <person name="Drula E."/>
            <person name="Henrissat B."/>
            <person name="Morin E."/>
            <person name="Kohler A."/>
            <person name="Barry K."/>
            <person name="LaButti K."/>
            <person name="Morin E."/>
            <person name="Salamov A."/>
            <person name="Lipzen A."/>
            <person name="Mereny Z."/>
            <person name="Hegedus B."/>
            <person name="Baldrian P."/>
            <person name="Stursova M."/>
            <person name="Weitz H."/>
            <person name="Taylor A."/>
            <person name="Grigoriev I.V."/>
            <person name="Nagy L.G."/>
            <person name="Martin F."/>
            <person name="Kauserud H."/>
        </authorList>
    </citation>
    <scope>NUCLEOTIDE SEQUENCE</scope>
    <source>
        <strain evidence="2">CBHHK188m</strain>
    </source>
</reference>
<comment type="caution">
    <text evidence="2">The sequence shown here is derived from an EMBL/GenBank/DDBJ whole genome shotgun (WGS) entry which is preliminary data.</text>
</comment>
<dbReference type="Proteomes" id="UP001215280">
    <property type="component" value="Unassembled WGS sequence"/>
</dbReference>
<proteinExistence type="predicted"/>
<dbReference type="EMBL" id="JARJLG010000346">
    <property type="protein sequence ID" value="KAJ7715579.1"/>
    <property type="molecule type" value="Genomic_DNA"/>
</dbReference>
<gene>
    <name evidence="2" type="ORF">DFH07DRAFT_862787</name>
</gene>
<organism evidence="2 3">
    <name type="scientific">Mycena maculata</name>
    <dbReference type="NCBI Taxonomy" id="230809"/>
    <lineage>
        <taxon>Eukaryota</taxon>
        <taxon>Fungi</taxon>
        <taxon>Dikarya</taxon>
        <taxon>Basidiomycota</taxon>
        <taxon>Agaricomycotina</taxon>
        <taxon>Agaricomycetes</taxon>
        <taxon>Agaricomycetidae</taxon>
        <taxon>Agaricales</taxon>
        <taxon>Marasmiineae</taxon>
        <taxon>Mycenaceae</taxon>
        <taxon>Mycena</taxon>
    </lineage>
</organism>
<feature type="compositionally biased region" description="Basic and acidic residues" evidence="1">
    <location>
        <begin position="300"/>
        <end position="314"/>
    </location>
</feature>
<evidence type="ECO:0000313" key="2">
    <source>
        <dbReference type="EMBL" id="KAJ7715579.1"/>
    </source>
</evidence>
<evidence type="ECO:0000256" key="1">
    <source>
        <dbReference type="SAM" id="MobiDB-lite"/>
    </source>
</evidence>
<protein>
    <submittedName>
        <fullName evidence="2">Uncharacterized protein</fullName>
    </submittedName>
</protein>
<name>A0AAD7HAR6_9AGAR</name>
<feature type="region of interest" description="Disordered" evidence="1">
    <location>
        <begin position="235"/>
        <end position="321"/>
    </location>
</feature>
<sequence>MDVGSVAQHMEQVVPSNLNWDRANRYVLEDLGQGLFGCDLFFQSSSTQLIPQPPTSLTGAPSDRPLDIATDRSKAIKAAAPVKAAFSDTFFEFLRQITQQSTLPSRKHVLAHQGRLSNREFEKFLVPFAVFDKKNAGYLIPIDYQAPPEVTVACWEQFQNQTFTKEHLIFAAGLRPSSCNGASRAFKRAAIAGGKLALWVTADQSMTLDEATVKSLDRKFGDMPWGEFETLAKKEAAKAKTKKPTAGPSKRKIRRDSNVSGGSGDAESPPKKKKKKKSKDAKDTKEEVVKQKGVKGKGKAKADSDSDDVDKSSASDDSDSE</sequence>
<feature type="compositionally biased region" description="Basic residues" evidence="1">
    <location>
        <begin position="239"/>
        <end position="254"/>
    </location>
</feature>
<feature type="compositionally biased region" description="Basic and acidic residues" evidence="1">
    <location>
        <begin position="280"/>
        <end position="290"/>
    </location>
</feature>